<evidence type="ECO:0000313" key="3">
    <source>
        <dbReference type="Proteomes" id="UP000266615"/>
    </source>
</evidence>
<sequence>MIEAHADAVAICAELRLEQRPQADSLWAVWAAEPPTPVVHAHFHEGQWKLTGTKPWCSGAGYATHALVTARAGEGSRLFAVDLRQPGVSAGSLRWAAAGMTQTATGEVHFDNVTASAAGTPSSYLDRPGFWHGGVGVASCWWGGAQGLVDILRLTIAASQRLRNNPHTLAHLGACLSWDAVITGALDSAAQDLDAAPEDLAAARQRAFAVRSMVERACTDVVHRFGRALGATPFARDERAAQRLQDLQVYIRQSHAEADDVELAELVLAEDTEVTR</sequence>
<organism evidence="2 3">
    <name type="scientific">Nesterenkonia natronophila</name>
    <dbReference type="NCBI Taxonomy" id="2174932"/>
    <lineage>
        <taxon>Bacteria</taxon>
        <taxon>Bacillati</taxon>
        <taxon>Actinomycetota</taxon>
        <taxon>Actinomycetes</taxon>
        <taxon>Micrococcales</taxon>
        <taxon>Micrococcaceae</taxon>
        <taxon>Nesterenkonia</taxon>
    </lineage>
</organism>
<dbReference type="GO" id="GO:0016627">
    <property type="term" value="F:oxidoreductase activity, acting on the CH-CH group of donors"/>
    <property type="evidence" value="ECO:0007669"/>
    <property type="project" value="InterPro"/>
</dbReference>
<feature type="domain" description="Acyl-CoA oxidase/dehydrogenase middle" evidence="1">
    <location>
        <begin position="42"/>
        <end position="113"/>
    </location>
</feature>
<dbReference type="InterPro" id="IPR009100">
    <property type="entry name" value="AcylCoA_DH/oxidase_NM_dom_sf"/>
</dbReference>
<dbReference type="InterPro" id="IPR046373">
    <property type="entry name" value="Acyl-CoA_Oxase/DH_mid-dom_sf"/>
</dbReference>
<dbReference type="InterPro" id="IPR006091">
    <property type="entry name" value="Acyl-CoA_Oxase/DH_mid-dom"/>
</dbReference>
<accession>A0A3A4F105</accession>
<proteinExistence type="predicted"/>
<evidence type="ECO:0000259" key="1">
    <source>
        <dbReference type="Pfam" id="PF02770"/>
    </source>
</evidence>
<protein>
    <submittedName>
        <fullName evidence="2">Acyl-CoA dehydrogenase</fullName>
    </submittedName>
</protein>
<dbReference type="Gene3D" id="2.40.110.10">
    <property type="entry name" value="Butyryl-CoA Dehydrogenase, subunit A, domain 2"/>
    <property type="match status" value="1"/>
</dbReference>
<dbReference type="OrthoDB" id="107064at2"/>
<name>A0A3A4F105_9MICC</name>
<dbReference type="Proteomes" id="UP000266615">
    <property type="component" value="Unassembled WGS sequence"/>
</dbReference>
<keyword evidence="3" id="KW-1185">Reference proteome</keyword>
<comment type="caution">
    <text evidence="2">The sequence shown here is derived from an EMBL/GenBank/DDBJ whole genome shotgun (WGS) entry which is preliminary data.</text>
</comment>
<dbReference type="SUPFAM" id="SSF56645">
    <property type="entry name" value="Acyl-CoA dehydrogenase NM domain-like"/>
    <property type="match status" value="1"/>
</dbReference>
<reference evidence="2 3" key="1">
    <citation type="submission" date="2018-09" db="EMBL/GenBank/DDBJ databases">
        <title>Nesterenkonia natronophila sp. nov., an alkaliphilic actinobacteriume isolated from a soda lake, and emended description of the genus Nesterenkonia.</title>
        <authorList>
            <person name="Menes R.J."/>
            <person name="Iriarte A."/>
        </authorList>
    </citation>
    <scope>NUCLEOTIDE SEQUENCE [LARGE SCALE GENOMIC DNA]</scope>
    <source>
        <strain evidence="2 3">M8</strain>
    </source>
</reference>
<dbReference type="Pfam" id="PF02770">
    <property type="entry name" value="Acyl-CoA_dh_M"/>
    <property type="match status" value="1"/>
</dbReference>
<evidence type="ECO:0000313" key="2">
    <source>
        <dbReference type="EMBL" id="RJN31526.1"/>
    </source>
</evidence>
<dbReference type="EMBL" id="QYZP01000003">
    <property type="protein sequence ID" value="RJN31526.1"/>
    <property type="molecule type" value="Genomic_DNA"/>
</dbReference>
<gene>
    <name evidence="2" type="ORF">D3250_11605</name>
</gene>
<dbReference type="AlphaFoldDB" id="A0A3A4F105"/>